<protein>
    <recommendedName>
        <fullName evidence="3">Flagellar assembly protein FliH/Type III secretion system HrpE domain-containing protein</fullName>
    </recommendedName>
</protein>
<organism evidence="1 2">
    <name type="scientific">Sphingoaurantiacus capsulatus</name>
    <dbReference type="NCBI Taxonomy" id="1771310"/>
    <lineage>
        <taxon>Bacteria</taxon>
        <taxon>Pseudomonadati</taxon>
        <taxon>Pseudomonadota</taxon>
        <taxon>Alphaproteobacteria</taxon>
        <taxon>Sphingomonadales</taxon>
        <taxon>Sphingosinicellaceae</taxon>
        <taxon>Sphingoaurantiacus</taxon>
    </lineage>
</organism>
<name>A0ABV7XF91_9SPHN</name>
<gene>
    <name evidence="1" type="ORF">ACFOMD_16255</name>
</gene>
<sequence>MSDRGAFDPEGAFLERSYAEPATNVFVAWDTPLGCSARPKADAPADEAAAPAIDVEAIQAQAFADGFEQGCRTVDAEVAGEREALAALLETLGALKPQSTDALAELLAATVERLVHQIVGEVPINPITLVQRAEAAARLIGEEVDASRLLVNPEDLPLFARTRVPVEVVGDATIERGALRLEWGKGWIEDGPAVRLERLRAQLDNLAAR</sequence>
<comment type="caution">
    <text evidence="1">The sequence shown here is derived from an EMBL/GenBank/DDBJ whole genome shotgun (WGS) entry which is preliminary data.</text>
</comment>
<dbReference type="EMBL" id="JBHRXV010000011">
    <property type="protein sequence ID" value="MFC3714125.1"/>
    <property type="molecule type" value="Genomic_DNA"/>
</dbReference>
<evidence type="ECO:0000313" key="2">
    <source>
        <dbReference type="Proteomes" id="UP001595615"/>
    </source>
</evidence>
<evidence type="ECO:0008006" key="3">
    <source>
        <dbReference type="Google" id="ProtNLM"/>
    </source>
</evidence>
<evidence type="ECO:0000313" key="1">
    <source>
        <dbReference type="EMBL" id="MFC3714125.1"/>
    </source>
</evidence>
<keyword evidence="2" id="KW-1185">Reference proteome</keyword>
<dbReference type="RefSeq" id="WP_380863265.1">
    <property type="nucleotide sequence ID" value="NZ_JBHRXV010000011.1"/>
</dbReference>
<reference evidence="2" key="1">
    <citation type="journal article" date="2019" name="Int. J. Syst. Evol. Microbiol.">
        <title>The Global Catalogue of Microorganisms (GCM) 10K type strain sequencing project: providing services to taxonomists for standard genome sequencing and annotation.</title>
        <authorList>
            <consortium name="The Broad Institute Genomics Platform"/>
            <consortium name="The Broad Institute Genome Sequencing Center for Infectious Disease"/>
            <person name="Wu L."/>
            <person name="Ma J."/>
        </authorList>
    </citation>
    <scope>NUCLEOTIDE SEQUENCE [LARGE SCALE GENOMIC DNA]</scope>
    <source>
        <strain evidence="2">KCTC 42644</strain>
    </source>
</reference>
<proteinExistence type="predicted"/>
<accession>A0ABV7XF91</accession>
<dbReference type="Proteomes" id="UP001595615">
    <property type="component" value="Unassembled WGS sequence"/>
</dbReference>